<keyword evidence="2" id="KW-1185">Reference proteome</keyword>
<dbReference type="Proteomes" id="UP000494108">
    <property type="component" value="Unassembled WGS sequence"/>
</dbReference>
<name>A0A6S7A5X5_9BURK</name>
<accession>A0A6S7A5X5</accession>
<organism evidence="1 2">
    <name type="scientific">Achromobacter pestifer</name>
    <dbReference type="NCBI Taxonomy" id="1353889"/>
    <lineage>
        <taxon>Bacteria</taxon>
        <taxon>Pseudomonadati</taxon>
        <taxon>Pseudomonadota</taxon>
        <taxon>Betaproteobacteria</taxon>
        <taxon>Burkholderiales</taxon>
        <taxon>Alcaligenaceae</taxon>
        <taxon>Achromobacter</taxon>
    </lineage>
</organism>
<dbReference type="AlphaFoldDB" id="A0A6S7A5X5"/>
<sequence length="159" mass="17161">MIDPRLGGGPTKAAPEIMMFSFFPASGRSFATHSEPHALRQIPVLTSANSHRLRSSGTALPPPVLEMVAARHFSAVRAWRTHRGLSLSSLQQRTPHMLNPTLLALDRGDVELCEWTVELFAKALRVDAALLLATEALLAQTLAAAAPIRKFPASDSSDS</sequence>
<evidence type="ECO:0000313" key="1">
    <source>
        <dbReference type="EMBL" id="CAB3714653.1"/>
    </source>
</evidence>
<protein>
    <submittedName>
        <fullName evidence="1">Uncharacterized protein</fullName>
    </submittedName>
</protein>
<reference evidence="1 2" key="1">
    <citation type="submission" date="2020-04" db="EMBL/GenBank/DDBJ databases">
        <authorList>
            <person name="De Canck E."/>
        </authorList>
    </citation>
    <scope>NUCLEOTIDE SEQUENCE [LARGE SCALE GENOMIC DNA]</scope>
    <source>
        <strain evidence="1 2">LMG 3431</strain>
    </source>
</reference>
<proteinExistence type="predicted"/>
<dbReference type="EMBL" id="CADIJX010000018">
    <property type="protein sequence ID" value="CAB3714653.1"/>
    <property type="molecule type" value="Genomic_DNA"/>
</dbReference>
<dbReference type="RefSeq" id="WP_175178418.1">
    <property type="nucleotide sequence ID" value="NZ_CADIJX010000018.1"/>
</dbReference>
<evidence type="ECO:0000313" key="2">
    <source>
        <dbReference type="Proteomes" id="UP000494108"/>
    </source>
</evidence>
<gene>
    <name evidence="1" type="ORF">LMG3431_06221</name>
</gene>